<dbReference type="GO" id="GO:0110142">
    <property type="term" value="C:ubiquinone biosynthesis complex"/>
    <property type="evidence" value="ECO:0007669"/>
    <property type="project" value="UniProtKB-ARBA"/>
</dbReference>
<feature type="region of interest" description="Disordered" evidence="8">
    <location>
        <begin position="1"/>
        <end position="23"/>
    </location>
</feature>
<evidence type="ECO:0000259" key="9">
    <source>
        <dbReference type="Pfam" id="PF01494"/>
    </source>
</evidence>
<evidence type="ECO:0000313" key="10">
    <source>
        <dbReference type="EMBL" id="TCP31449.1"/>
    </source>
</evidence>
<protein>
    <submittedName>
        <fullName evidence="10">2-octaprenyl-6-methoxyphenol hydroxylase /2-octaprenyl-3-methyl-6-methoxy-1,4-benzoquinol hydroxylase</fullName>
    </submittedName>
</protein>
<evidence type="ECO:0000256" key="1">
    <source>
        <dbReference type="ARBA" id="ARBA00001974"/>
    </source>
</evidence>
<dbReference type="InterPro" id="IPR018168">
    <property type="entry name" value="Ubi_Hdrlase_CS"/>
</dbReference>
<dbReference type="Pfam" id="PF01494">
    <property type="entry name" value="FAD_binding_3"/>
    <property type="match status" value="1"/>
</dbReference>
<evidence type="ECO:0000256" key="3">
    <source>
        <dbReference type="ARBA" id="ARBA00005349"/>
    </source>
</evidence>
<dbReference type="Gene3D" id="3.50.50.60">
    <property type="entry name" value="FAD/NAD(P)-binding domain"/>
    <property type="match status" value="2"/>
</dbReference>
<keyword evidence="7" id="KW-0503">Monooxygenase</keyword>
<gene>
    <name evidence="10" type="ORF">EV659_11117</name>
</gene>
<dbReference type="GO" id="GO:0071949">
    <property type="term" value="F:FAD binding"/>
    <property type="evidence" value="ECO:0007669"/>
    <property type="project" value="InterPro"/>
</dbReference>
<dbReference type="FunCoup" id="A0A4R2P8X4">
    <property type="interactions" value="400"/>
</dbReference>
<comment type="similarity">
    <text evidence="3">Belongs to the UbiH/COQ6 family.</text>
</comment>
<feature type="domain" description="FAD-binding" evidence="9">
    <location>
        <begin position="25"/>
        <end position="334"/>
    </location>
</feature>
<dbReference type="InterPro" id="IPR051205">
    <property type="entry name" value="UbiH/COQ6_monooxygenase"/>
</dbReference>
<keyword evidence="11" id="KW-1185">Reference proteome</keyword>
<dbReference type="RefSeq" id="WP_132709262.1">
    <property type="nucleotide sequence ID" value="NZ_JACIGF010000011.1"/>
</dbReference>
<organism evidence="10 11">
    <name type="scientific">Rhodothalassium salexigens DSM 2132</name>
    <dbReference type="NCBI Taxonomy" id="1188247"/>
    <lineage>
        <taxon>Bacteria</taxon>
        <taxon>Pseudomonadati</taxon>
        <taxon>Pseudomonadota</taxon>
        <taxon>Alphaproteobacteria</taxon>
        <taxon>Rhodothalassiales</taxon>
        <taxon>Rhodothalassiaceae</taxon>
        <taxon>Rhodothalassium</taxon>
    </lineage>
</organism>
<dbReference type="NCBIfam" id="TIGR01988">
    <property type="entry name" value="Ubi-OHases"/>
    <property type="match status" value="1"/>
</dbReference>
<dbReference type="FunFam" id="3.50.50.60:FF:000021">
    <property type="entry name" value="Ubiquinone biosynthesis monooxygenase COQ6"/>
    <property type="match status" value="1"/>
</dbReference>
<name>A0A4R2P8X4_RHOSA</name>
<dbReference type="InterPro" id="IPR010971">
    <property type="entry name" value="UbiH/COQ6"/>
</dbReference>
<dbReference type="GO" id="GO:0006744">
    <property type="term" value="P:ubiquinone biosynthetic process"/>
    <property type="evidence" value="ECO:0007669"/>
    <property type="project" value="UniProtKB-UniPathway"/>
</dbReference>
<dbReference type="EMBL" id="SLXO01000011">
    <property type="protein sequence ID" value="TCP31449.1"/>
    <property type="molecule type" value="Genomic_DNA"/>
</dbReference>
<keyword evidence="6" id="KW-0560">Oxidoreductase</keyword>
<evidence type="ECO:0000256" key="8">
    <source>
        <dbReference type="SAM" id="MobiDB-lite"/>
    </source>
</evidence>
<evidence type="ECO:0000256" key="7">
    <source>
        <dbReference type="ARBA" id="ARBA00023033"/>
    </source>
</evidence>
<evidence type="ECO:0000256" key="4">
    <source>
        <dbReference type="ARBA" id="ARBA00022630"/>
    </source>
</evidence>
<comment type="caution">
    <text evidence="10">The sequence shown here is derived from an EMBL/GenBank/DDBJ whole genome shotgun (WGS) entry which is preliminary data.</text>
</comment>
<dbReference type="AlphaFoldDB" id="A0A4R2P8X4"/>
<dbReference type="InterPro" id="IPR002938">
    <property type="entry name" value="FAD-bd"/>
</dbReference>
<evidence type="ECO:0000256" key="2">
    <source>
        <dbReference type="ARBA" id="ARBA00004749"/>
    </source>
</evidence>
<keyword evidence="4" id="KW-0285">Flavoprotein</keyword>
<dbReference type="OrthoDB" id="9796623at2"/>
<dbReference type="PRINTS" id="PR00420">
    <property type="entry name" value="RNGMNOXGNASE"/>
</dbReference>
<accession>A0A4R2P8X4</accession>
<dbReference type="UniPathway" id="UPA00232"/>
<keyword evidence="5" id="KW-0274">FAD</keyword>
<dbReference type="InterPro" id="IPR036188">
    <property type="entry name" value="FAD/NAD-bd_sf"/>
</dbReference>
<sequence>MTRSSAPTRPGADPQRADRAQTSRADVAIIGGGLVGLTTAVGLAQQGLSVCVVDRQPLPATLDPAFDGRATAVAHASKLLFEALDLWPAMDAHAQPILEIRVSDGPSLMHLHFDHDDLGDGPLGFLVENRYLRQAMADKVAGLDAVEVVAPEAVETIERSEAGARVALASGRVIEAALVLACDGRGSATRSRAGIDIMRWSYDQMGIVATIHHELPHAGIAHERFLPDGPFAILPLRGNRSSLVWTVPTAKEPAIMGLGPRGFEAEVRRRVGDFLGQVTVEERRWSYPLSLHLADRITDTRLALVGDAAHGIHPIAGQGFNLGLRDVAALIEVIVDARRLGLDIGSAEVLGRYARWRRADTVVLAAVTDGLNRLFSNDVTPVRLARDIGLAAVDRIGPLKTFFMRQARGSIGNRPRLLDGQAL</sequence>
<proteinExistence type="inferred from homology"/>
<dbReference type="GO" id="GO:0004497">
    <property type="term" value="F:monooxygenase activity"/>
    <property type="evidence" value="ECO:0007669"/>
    <property type="project" value="UniProtKB-KW"/>
</dbReference>
<evidence type="ECO:0000256" key="5">
    <source>
        <dbReference type="ARBA" id="ARBA00022827"/>
    </source>
</evidence>
<comment type="cofactor">
    <cofactor evidence="1">
        <name>FAD</name>
        <dbReference type="ChEBI" id="CHEBI:57692"/>
    </cofactor>
</comment>
<dbReference type="SUPFAM" id="SSF51905">
    <property type="entry name" value="FAD/NAD(P)-binding domain"/>
    <property type="match status" value="1"/>
</dbReference>
<dbReference type="PANTHER" id="PTHR43876:SF7">
    <property type="entry name" value="UBIQUINONE BIOSYNTHESIS MONOOXYGENASE COQ6, MITOCHONDRIAL"/>
    <property type="match status" value="1"/>
</dbReference>
<dbReference type="PROSITE" id="PS01304">
    <property type="entry name" value="UBIH"/>
    <property type="match status" value="1"/>
</dbReference>
<dbReference type="Proteomes" id="UP000295399">
    <property type="component" value="Unassembled WGS sequence"/>
</dbReference>
<dbReference type="PANTHER" id="PTHR43876">
    <property type="entry name" value="UBIQUINONE BIOSYNTHESIS MONOOXYGENASE COQ6, MITOCHONDRIAL"/>
    <property type="match status" value="1"/>
</dbReference>
<dbReference type="GO" id="GO:0016705">
    <property type="term" value="F:oxidoreductase activity, acting on paired donors, with incorporation or reduction of molecular oxygen"/>
    <property type="evidence" value="ECO:0007669"/>
    <property type="project" value="InterPro"/>
</dbReference>
<dbReference type="InParanoid" id="A0A4R2P8X4"/>
<evidence type="ECO:0000313" key="11">
    <source>
        <dbReference type="Proteomes" id="UP000295399"/>
    </source>
</evidence>
<comment type="pathway">
    <text evidence="2">Cofactor biosynthesis; ubiquinone biosynthesis.</text>
</comment>
<reference evidence="10 11" key="1">
    <citation type="submission" date="2019-03" db="EMBL/GenBank/DDBJ databases">
        <title>Genomic Encyclopedia of Type Strains, Phase IV (KMG-IV): sequencing the most valuable type-strain genomes for metagenomic binning, comparative biology and taxonomic classification.</title>
        <authorList>
            <person name="Goeker M."/>
        </authorList>
    </citation>
    <scope>NUCLEOTIDE SEQUENCE [LARGE SCALE GENOMIC DNA]</scope>
    <source>
        <strain evidence="10 11">DSM 2132</strain>
    </source>
</reference>
<evidence type="ECO:0000256" key="6">
    <source>
        <dbReference type="ARBA" id="ARBA00023002"/>
    </source>
</evidence>